<dbReference type="eggNOG" id="ENOG502RTE7">
    <property type="taxonomic scope" value="Eukaryota"/>
</dbReference>
<sequence>MEPKDVPVVEMDGQYYWYNPEGECYEPVKVTELKDAEVLAETPVSLECSQPSTNTLPNKWDEQQTFLLLDLCTTFKTELDNPRMKKMDVFKKISAEMLNKGHSFTWLQCQNRLKTLVTKYKEVRDHNNTSGNSPKTWAYLEAMTTYCGERPNVTPIQCVGTSSLSLRQEESDASTKSKKGLKRKITTVTSPRNKMLTWLQREAEEAKERKKERLAVAERHHQENSVLFREFLNIIKSNRN</sequence>
<dbReference type="InParanoid" id="D6WE70"/>
<dbReference type="Proteomes" id="UP000007266">
    <property type="component" value="Linkage group 3"/>
</dbReference>
<dbReference type="KEGG" id="tca:103314602"/>
<name>D6WE70_TRICA</name>
<proteinExistence type="predicted"/>
<evidence type="ECO:0000259" key="1">
    <source>
        <dbReference type="Pfam" id="PF13837"/>
    </source>
</evidence>
<dbReference type="AlphaFoldDB" id="D6WE70"/>
<dbReference type="OMA" id="ETAFKWP"/>
<dbReference type="PANTHER" id="PTHR47595:SF1">
    <property type="entry name" value="MYB_SANT-LIKE DNA-BINDING DOMAIN-CONTAINING PROTEIN"/>
    <property type="match status" value="1"/>
</dbReference>
<dbReference type="EMBL" id="KQ971324">
    <property type="protein sequence ID" value="EFA01231.1"/>
    <property type="molecule type" value="Genomic_DNA"/>
</dbReference>
<reference evidence="2 3" key="2">
    <citation type="journal article" date="2010" name="Nucleic Acids Res.">
        <title>BeetleBase in 2010: revisions to provide comprehensive genomic information for Tribolium castaneum.</title>
        <authorList>
            <person name="Kim H.S."/>
            <person name="Murphy T."/>
            <person name="Xia J."/>
            <person name="Caragea D."/>
            <person name="Park Y."/>
            <person name="Beeman R.W."/>
            <person name="Lorenzen M.D."/>
            <person name="Butcher S."/>
            <person name="Manak J.R."/>
            <person name="Brown S.J."/>
        </authorList>
    </citation>
    <scope>GENOME REANNOTATION</scope>
    <source>
        <strain evidence="2 3">Georgia GA2</strain>
    </source>
</reference>
<accession>D6WE70</accession>
<dbReference type="PhylomeDB" id="D6WE70"/>
<dbReference type="InterPro" id="IPR044822">
    <property type="entry name" value="Myb_DNA-bind_4"/>
</dbReference>
<keyword evidence="3" id="KW-1185">Reference proteome</keyword>
<feature type="domain" description="Myb/SANT-like DNA-binding" evidence="1">
    <location>
        <begin position="58"/>
        <end position="144"/>
    </location>
</feature>
<dbReference type="Gene3D" id="1.10.10.60">
    <property type="entry name" value="Homeodomain-like"/>
    <property type="match status" value="1"/>
</dbReference>
<dbReference type="HOGENOM" id="CLU_1157743_0_0_1"/>
<gene>
    <name evidence="2" type="primary">AUGUSTUS-3.0.2_10558</name>
    <name evidence="2" type="ORF">TcasGA2_TC010558</name>
</gene>
<protein>
    <recommendedName>
        <fullName evidence="1">Myb/SANT-like DNA-binding domain-containing protein</fullName>
    </recommendedName>
</protein>
<dbReference type="PANTHER" id="PTHR47595">
    <property type="entry name" value="HEAT SHOCK 70 KDA PROTEIN 14"/>
    <property type="match status" value="1"/>
</dbReference>
<organism evidence="2 3">
    <name type="scientific">Tribolium castaneum</name>
    <name type="common">Red flour beetle</name>
    <dbReference type="NCBI Taxonomy" id="7070"/>
    <lineage>
        <taxon>Eukaryota</taxon>
        <taxon>Metazoa</taxon>
        <taxon>Ecdysozoa</taxon>
        <taxon>Arthropoda</taxon>
        <taxon>Hexapoda</taxon>
        <taxon>Insecta</taxon>
        <taxon>Pterygota</taxon>
        <taxon>Neoptera</taxon>
        <taxon>Endopterygota</taxon>
        <taxon>Coleoptera</taxon>
        <taxon>Polyphaga</taxon>
        <taxon>Cucujiformia</taxon>
        <taxon>Tenebrionidae</taxon>
        <taxon>Tenebrionidae incertae sedis</taxon>
        <taxon>Tribolium</taxon>
    </lineage>
</organism>
<dbReference type="OrthoDB" id="6780881at2759"/>
<evidence type="ECO:0000313" key="3">
    <source>
        <dbReference type="Proteomes" id="UP000007266"/>
    </source>
</evidence>
<reference evidence="2 3" key="1">
    <citation type="journal article" date="2008" name="Nature">
        <title>The genome of the model beetle and pest Tribolium castaneum.</title>
        <authorList>
            <consortium name="Tribolium Genome Sequencing Consortium"/>
            <person name="Richards S."/>
            <person name="Gibbs R.A."/>
            <person name="Weinstock G.M."/>
            <person name="Brown S.J."/>
            <person name="Denell R."/>
            <person name="Beeman R.W."/>
            <person name="Gibbs R."/>
            <person name="Beeman R.W."/>
            <person name="Brown S.J."/>
            <person name="Bucher G."/>
            <person name="Friedrich M."/>
            <person name="Grimmelikhuijzen C.J."/>
            <person name="Klingler M."/>
            <person name="Lorenzen M."/>
            <person name="Richards S."/>
            <person name="Roth S."/>
            <person name="Schroder R."/>
            <person name="Tautz D."/>
            <person name="Zdobnov E.M."/>
            <person name="Muzny D."/>
            <person name="Gibbs R.A."/>
            <person name="Weinstock G.M."/>
            <person name="Attaway T."/>
            <person name="Bell S."/>
            <person name="Buhay C.J."/>
            <person name="Chandrabose M.N."/>
            <person name="Chavez D."/>
            <person name="Clerk-Blankenburg K.P."/>
            <person name="Cree A."/>
            <person name="Dao M."/>
            <person name="Davis C."/>
            <person name="Chacko J."/>
            <person name="Dinh H."/>
            <person name="Dugan-Rocha S."/>
            <person name="Fowler G."/>
            <person name="Garner T.T."/>
            <person name="Garnes J."/>
            <person name="Gnirke A."/>
            <person name="Hawes A."/>
            <person name="Hernandez J."/>
            <person name="Hines S."/>
            <person name="Holder M."/>
            <person name="Hume J."/>
            <person name="Jhangiani S.N."/>
            <person name="Joshi V."/>
            <person name="Khan Z.M."/>
            <person name="Jackson L."/>
            <person name="Kovar C."/>
            <person name="Kowis A."/>
            <person name="Lee S."/>
            <person name="Lewis L.R."/>
            <person name="Margolis J."/>
            <person name="Morgan M."/>
            <person name="Nazareth L.V."/>
            <person name="Nguyen N."/>
            <person name="Okwuonu G."/>
            <person name="Parker D."/>
            <person name="Richards S."/>
            <person name="Ruiz S.J."/>
            <person name="Santibanez J."/>
            <person name="Savard J."/>
            <person name="Scherer S.E."/>
            <person name="Schneider B."/>
            <person name="Sodergren E."/>
            <person name="Tautz D."/>
            <person name="Vattahil S."/>
            <person name="Villasana D."/>
            <person name="White C.S."/>
            <person name="Wright R."/>
            <person name="Park Y."/>
            <person name="Beeman R.W."/>
            <person name="Lord J."/>
            <person name="Oppert B."/>
            <person name="Lorenzen M."/>
            <person name="Brown S."/>
            <person name="Wang L."/>
            <person name="Savard J."/>
            <person name="Tautz D."/>
            <person name="Richards S."/>
            <person name="Weinstock G."/>
            <person name="Gibbs R.A."/>
            <person name="Liu Y."/>
            <person name="Worley K."/>
            <person name="Weinstock G."/>
            <person name="Elsik C.G."/>
            <person name="Reese J.T."/>
            <person name="Elhaik E."/>
            <person name="Landan G."/>
            <person name="Graur D."/>
            <person name="Arensburger P."/>
            <person name="Atkinson P."/>
            <person name="Beeman R.W."/>
            <person name="Beidler J."/>
            <person name="Brown S.J."/>
            <person name="Demuth J.P."/>
            <person name="Drury D.W."/>
            <person name="Du Y.Z."/>
            <person name="Fujiwara H."/>
            <person name="Lorenzen M."/>
            <person name="Maselli V."/>
            <person name="Osanai M."/>
            <person name="Park Y."/>
            <person name="Robertson H.M."/>
            <person name="Tu Z."/>
            <person name="Wang J.J."/>
            <person name="Wang S."/>
            <person name="Richards S."/>
            <person name="Song H."/>
            <person name="Zhang L."/>
            <person name="Sodergren E."/>
            <person name="Werner D."/>
            <person name="Stanke M."/>
            <person name="Morgenstern B."/>
            <person name="Solovyev V."/>
            <person name="Kosarev P."/>
            <person name="Brown G."/>
            <person name="Chen H.C."/>
            <person name="Ermolaeva O."/>
            <person name="Hlavina W."/>
            <person name="Kapustin Y."/>
            <person name="Kiryutin B."/>
            <person name="Kitts P."/>
            <person name="Maglott D."/>
            <person name="Pruitt K."/>
            <person name="Sapojnikov V."/>
            <person name="Souvorov A."/>
            <person name="Mackey A.J."/>
            <person name="Waterhouse R.M."/>
            <person name="Wyder S."/>
            <person name="Zdobnov E.M."/>
            <person name="Zdobnov E.M."/>
            <person name="Wyder S."/>
            <person name="Kriventseva E.V."/>
            <person name="Kadowaki T."/>
            <person name="Bork P."/>
            <person name="Aranda M."/>
            <person name="Bao R."/>
            <person name="Beermann A."/>
            <person name="Berns N."/>
            <person name="Bolognesi R."/>
            <person name="Bonneton F."/>
            <person name="Bopp D."/>
            <person name="Brown S.J."/>
            <person name="Bucher G."/>
            <person name="Butts T."/>
            <person name="Chaumot A."/>
            <person name="Denell R.E."/>
            <person name="Ferrier D.E."/>
            <person name="Friedrich M."/>
            <person name="Gordon C.M."/>
            <person name="Jindra M."/>
            <person name="Klingler M."/>
            <person name="Lan Q."/>
            <person name="Lattorff H.M."/>
            <person name="Laudet V."/>
            <person name="von Levetsow C."/>
            <person name="Liu Z."/>
            <person name="Lutz R."/>
            <person name="Lynch J.A."/>
            <person name="da Fonseca R.N."/>
            <person name="Posnien N."/>
            <person name="Reuter R."/>
            <person name="Roth S."/>
            <person name="Savard J."/>
            <person name="Schinko J.B."/>
            <person name="Schmitt C."/>
            <person name="Schoppmeier M."/>
            <person name="Schroder R."/>
            <person name="Shippy T.D."/>
            <person name="Simonnet F."/>
            <person name="Marques-Souza H."/>
            <person name="Tautz D."/>
            <person name="Tomoyasu Y."/>
            <person name="Trauner J."/>
            <person name="Van der Zee M."/>
            <person name="Vervoort M."/>
            <person name="Wittkopp N."/>
            <person name="Wimmer E.A."/>
            <person name="Yang X."/>
            <person name="Jones A.K."/>
            <person name="Sattelle D.B."/>
            <person name="Ebert P.R."/>
            <person name="Nelson D."/>
            <person name="Scott J.G."/>
            <person name="Beeman R.W."/>
            <person name="Muthukrishnan S."/>
            <person name="Kramer K.J."/>
            <person name="Arakane Y."/>
            <person name="Beeman R.W."/>
            <person name="Zhu Q."/>
            <person name="Hogenkamp D."/>
            <person name="Dixit R."/>
            <person name="Oppert B."/>
            <person name="Jiang H."/>
            <person name="Zou Z."/>
            <person name="Marshall J."/>
            <person name="Elpidina E."/>
            <person name="Vinokurov K."/>
            <person name="Oppert C."/>
            <person name="Zou Z."/>
            <person name="Evans J."/>
            <person name="Lu Z."/>
            <person name="Zhao P."/>
            <person name="Sumathipala N."/>
            <person name="Altincicek B."/>
            <person name="Vilcinskas A."/>
            <person name="Williams M."/>
            <person name="Hultmark D."/>
            <person name="Hetru C."/>
            <person name="Jiang H."/>
            <person name="Grimmelikhuijzen C.J."/>
            <person name="Hauser F."/>
            <person name="Cazzamali G."/>
            <person name="Williamson M."/>
            <person name="Park Y."/>
            <person name="Li B."/>
            <person name="Tanaka Y."/>
            <person name="Predel R."/>
            <person name="Neupert S."/>
            <person name="Schachtner J."/>
            <person name="Verleyen P."/>
            <person name="Raible F."/>
            <person name="Bork P."/>
            <person name="Friedrich M."/>
            <person name="Walden K.K."/>
            <person name="Robertson H.M."/>
            <person name="Angeli S."/>
            <person name="Foret S."/>
            <person name="Bucher G."/>
            <person name="Schuetz S."/>
            <person name="Maleszka R."/>
            <person name="Wimmer E.A."/>
            <person name="Beeman R.W."/>
            <person name="Lorenzen M."/>
            <person name="Tomoyasu Y."/>
            <person name="Miller S.C."/>
            <person name="Grossmann D."/>
            <person name="Bucher G."/>
        </authorList>
    </citation>
    <scope>NUCLEOTIDE SEQUENCE [LARGE SCALE GENOMIC DNA]</scope>
    <source>
        <strain evidence="2 3">Georgia GA2</strain>
    </source>
</reference>
<dbReference type="Pfam" id="PF13837">
    <property type="entry name" value="Myb_DNA-bind_4"/>
    <property type="match status" value="1"/>
</dbReference>
<evidence type="ECO:0000313" key="2">
    <source>
        <dbReference type="EMBL" id="EFA01231.1"/>
    </source>
</evidence>